<dbReference type="EMBL" id="CACTIH010000233">
    <property type="protein sequence ID" value="CAA2957684.1"/>
    <property type="molecule type" value="Genomic_DNA"/>
</dbReference>
<accession>A0A8S0Q0L0</accession>
<keyword evidence="3" id="KW-1185">Reference proteome</keyword>
<evidence type="ECO:0000313" key="3">
    <source>
        <dbReference type="Proteomes" id="UP000594638"/>
    </source>
</evidence>
<dbReference type="PANTHER" id="PTHR31170:SF25">
    <property type="entry name" value="BNAA09G04570D PROTEIN"/>
    <property type="match status" value="1"/>
</dbReference>
<dbReference type="Pfam" id="PF03140">
    <property type="entry name" value="DUF247"/>
    <property type="match status" value="1"/>
</dbReference>
<evidence type="ECO:0000313" key="2">
    <source>
        <dbReference type="EMBL" id="CAA2957684.1"/>
    </source>
</evidence>
<feature type="transmembrane region" description="Helical" evidence="1">
    <location>
        <begin position="408"/>
        <end position="429"/>
    </location>
</feature>
<organism evidence="2 3">
    <name type="scientific">Olea europaea subsp. europaea</name>
    <dbReference type="NCBI Taxonomy" id="158383"/>
    <lineage>
        <taxon>Eukaryota</taxon>
        <taxon>Viridiplantae</taxon>
        <taxon>Streptophyta</taxon>
        <taxon>Embryophyta</taxon>
        <taxon>Tracheophyta</taxon>
        <taxon>Spermatophyta</taxon>
        <taxon>Magnoliopsida</taxon>
        <taxon>eudicotyledons</taxon>
        <taxon>Gunneridae</taxon>
        <taxon>Pentapetalae</taxon>
        <taxon>asterids</taxon>
        <taxon>lamiids</taxon>
        <taxon>Lamiales</taxon>
        <taxon>Oleaceae</taxon>
        <taxon>Oleeae</taxon>
        <taxon>Olea</taxon>
    </lineage>
</organism>
<gene>
    <name evidence="2" type="ORF">OLEA9_A099649</name>
</gene>
<keyword evidence="1" id="KW-1133">Transmembrane helix</keyword>
<keyword evidence="1" id="KW-0472">Membrane</keyword>
<proteinExistence type="predicted"/>
<reference evidence="2 3" key="1">
    <citation type="submission" date="2019-12" db="EMBL/GenBank/DDBJ databases">
        <authorList>
            <person name="Alioto T."/>
            <person name="Alioto T."/>
            <person name="Gomez Garrido J."/>
        </authorList>
    </citation>
    <scope>NUCLEOTIDE SEQUENCE [LARGE SCALE GENOMIC DNA]</scope>
</reference>
<evidence type="ECO:0000256" key="1">
    <source>
        <dbReference type="SAM" id="Phobius"/>
    </source>
</evidence>
<name>A0A8S0Q0L0_OLEEU</name>
<keyword evidence="1" id="KW-0812">Transmembrane</keyword>
<dbReference type="Gramene" id="OE9A099649T1">
    <property type="protein sequence ID" value="OE9A099649C1"/>
    <property type="gene ID" value="OE9A099649"/>
</dbReference>
<dbReference type="OrthoDB" id="1849062at2759"/>
<dbReference type="Proteomes" id="UP000594638">
    <property type="component" value="Unassembled WGS sequence"/>
</dbReference>
<protein>
    <submittedName>
        <fullName evidence="2">Uncharacterized protein</fullName>
    </submittedName>
</protein>
<dbReference type="InterPro" id="IPR004158">
    <property type="entry name" value="DUF247_pln"/>
</dbReference>
<comment type="caution">
    <text evidence="2">The sequence shown here is derived from an EMBL/GenBank/DDBJ whole genome shotgun (WGS) entry which is preliminary data.</text>
</comment>
<dbReference type="AlphaFoldDB" id="A0A8S0Q0L0"/>
<sequence length="435" mass="51159">MAYQPPSANNTRDTKRVTPIIEESQMHVFRQMHREPELVRFNKHCKEDYYTPKMVSFGPYYHGLPELCMAEELKRKVLEDFVSSRCQELFYSQISEVIEQIRNCYVGDSTNAYDDRALAEMMLLDASFAIYIMKIELGYRETFEHSRQHLGIAATPFVSEDLILFENQIPLSAIKLLCELMHGNECTLIYKFLSFFAFKNNRPIRRIPGEDEGQPLHLLDAYYRLLVIEVDNAGEEPFNRCQWWSCRRENPNESGEYNRQCRSVTDLKAKGIHFKPSSYCLNNIKFNSYTFYGQLQLPVLFFHANSKLRFMQMIEHEMTLENEYNFTILCYVNFLKSLIVKSEDVKELREKEILFSDLDSDEQIVEVIKGIDNRRLETDFIFDEVKTKIEKHCSSKAKTWIAELTHTWTSIALLAASFLLCLTFLQTYYTMNPPK</sequence>
<dbReference type="PANTHER" id="PTHR31170">
    <property type="entry name" value="BNAC04G53230D PROTEIN"/>
    <property type="match status" value="1"/>
</dbReference>